<dbReference type="Pfam" id="PF13962">
    <property type="entry name" value="PGG"/>
    <property type="match status" value="1"/>
</dbReference>
<name>A0AA35Z1P7_LACSI</name>
<feature type="transmembrane region" description="Helical" evidence="8">
    <location>
        <begin position="378"/>
        <end position="397"/>
    </location>
</feature>
<feature type="transmembrane region" description="Helical" evidence="8">
    <location>
        <begin position="417"/>
        <end position="439"/>
    </location>
</feature>
<protein>
    <recommendedName>
        <fullName evidence="9">PGG domain-containing protein</fullName>
    </recommendedName>
</protein>
<feature type="repeat" description="ANK" evidence="7">
    <location>
        <begin position="49"/>
        <end position="72"/>
    </location>
</feature>
<sequence length="457" mass="51692">MSCDFPKHIHKQTMYKNLFEASLTGNVQLLNALLQEDELVLDRIPLSCFNETPLHISASRGHLDFVKILVRKKPILAMSLDSQRRTALHLASAEGHVEIVRELLNVISPEGWRFQDEYGRTPLHMAAMNEQLEVIKELIQTNPDLGKELQENGENILHTCISCNRFEAMKFLSQLWNDEELATQTDRNGNTLLHLAVIQKQIQIIKYLLEKSSIRATGIIVNGHGFTALDVLDHCPQDIRALQIRSLLMEANFQRAKDNNHHFGSFQSTTESKSSHTFTNLENKPKGWMSDWLEKQRGILMLAAIVMAATSFNLGLHPRGGTFTGSNDGPFGNAVQTKEEMGHFNSFLIQNTTIMVFSLMISLLLLSGIPLGNRVCLWVLNLATLCIVFLTIVTYLTEIASMSPDTWVNATTLLMCLAWMSLCLLFGFIHTFFFVIWVIKKLLTARSKIRRNDSIVV</sequence>
<dbReference type="PROSITE" id="PS50297">
    <property type="entry name" value="ANK_REP_REGION"/>
    <property type="match status" value="4"/>
</dbReference>
<dbReference type="InterPro" id="IPR026961">
    <property type="entry name" value="PGG_dom"/>
</dbReference>
<evidence type="ECO:0000313" key="10">
    <source>
        <dbReference type="EMBL" id="CAI9284243.1"/>
    </source>
</evidence>
<dbReference type="Gene3D" id="1.25.40.20">
    <property type="entry name" value="Ankyrin repeat-containing domain"/>
    <property type="match status" value="1"/>
</dbReference>
<keyword evidence="5 7" id="KW-0040">ANK repeat</keyword>
<proteinExistence type="predicted"/>
<gene>
    <name evidence="10" type="ORF">LSALG_LOCUS23786</name>
</gene>
<evidence type="ECO:0000256" key="3">
    <source>
        <dbReference type="ARBA" id="ARBA00022737"/>
    </source>
</evidence>
<dbReference type="InterPro" id="IPR002110">
    <property type="entry name" value="Ankyrin_rpt"/>
</dbReference>
<evidence type="ECO:0000256" key="8">
    <source>
        <dbReference type="SAM" id="Phobius"/>
    </source>
</evidence>
<dbReference type="PANTHER" id="PTHR24186:SF37">
    <property type="entry name" value="PGG DOMAIN-CONTAINING PROTEIN"/>
    <property type="match status" value="1"/>
</dbReference>
<dbReference type="SMART" id="SM00248">
    <property type="entry name" value="ANK"/>
    <property type="match status" value="5"/>
</dbReference>
<keyword evidence="3" id="KW-0677">Repeat</keyword>
<dbReference type="GO" id="GO:0005886">
    <property type="term" value="C:plasma membrane"/>
    <property type="evidence" value="ECO:0007669"/>
    <property type="project" value="TreeGrafter"/>
</dbReference>
<evidence type="ECO:0000313" key="11">
    <source>
        <dbReference type="Proteomes" id="UP001177003"/>
    </source>
</evidence>
<feature type="transmembrane region" description="Helical" evidence="8">
    <location>
        <begin position="298"/>
        <end position="316"/>
    </location>
</feature>
<dbReference type="PANTHER" id="PTHR24186">
    <property type="entry name" value="PROTEIN PHOSPHATASE 1 REGULATORY SUBUNIT"/>
    <property type="match status" value="1"/>
</dbReference>
<feature type="domain" description="PGG" evidence="9">
    <location>
        <begin position="291"/>
        <end position="398"/>
    </location>
</feature>
<feature type="repeat" description="ANK" evidence="7">
    <location>
        <begin position="188"/>
        <end position="213"/>
    </location>
</feature>
<accession>A0AA35Z1P7</accession>
<feature type="repeat" description="ANK" evidence="7">
    <location>
        <begin position="83"/>
        <end position="105"/>
    </location>
</feature>
<dbReference type="Proteomes" id="UP001177003">
    <property type="component" value="Chromosome 5"/>
</dbReference>
<keyword evidence="6 8" id="KW-0472">Membrane</keyword>
<dbReference type="Pfam" id="PF00023">
    <property type="entry name" value="Ank"/>
    <property type="match status" value="1"/>
</dbReference>
<dbReference type="InterPro" id="IPR036770">
    <property type="entry name" value="Ankyrin_rpt-contain_sf"/>
</dbReference>
<evidence type="ECO:0000256" key="5">
    <source>
        <dbReference type="ARBA" id="ARBA00023043"/>
    </source>
</evidence>
<evidence type="ECO:0000259" key="9">
    <source>
        <dbReference type="Pfam" id="PF13962"/>
    </source>
</evidence>
<evidence type="ECO:0000256" key="2">
    <source>
        <dbReference type="ARBA" id="ARBA00022692"/>
    </source>
</evidence>
<dbReference type="PROSITE" id="PS50088">
    <property type="entry name" value="ANK_REPEAT"/>
    <property type="match status" value="4"/>
</dbReference>
<dbReference type="SUPFAM" id="SSF48403">
    <property type="entry name" value="Ankyrin repeat"/>
    <property type="match status" value="1"/>
</dbReference>
<organism evidence="10 11">
    <name type="scientific">Lactuca saligna</name>
    <name type="common">Willowleaf lettuce</name>
    <dbReference type="NCBI Taxonomy" id="75948"/>
    <lineage>
        <taxon>Eukaryota</taxon>
        <taxon>Viridiplantae</taxon>
        <taxon>Streptophyta</taxon>
        <taxon>Embryophyta</taxon>
        <taxon>Tracheophyta</taxon>
        <taxon>Spermatophyta</taxon>
        <taxon>Magnoliopsida</taxon>
        <taxon>eudicotyledons</taxon>
        <taxon>Gunneridae</taxon>
        <taxon>Pentapetalae</taxon>
        <taxon>asterids</taxon>
        <taxon>campanulids</taxon>
        <taxon>Asterales</taxon>
        <taxon>Asteraceae</taxon>
        <taxon>Cichorioideae</taxon>
        <taxon>Cichorieae</taxon>
        <taxon>Lactucinae</taxon>
        <taxon>Lactuca</taxon>
    </lineage>
</organism>
<reference evidence="10" key="1">
    <citation type="submission" date="2023-04" db="EMBL/GenBank/DDBJ databases">
        <authorList>
            <person name="Vijverberg K."/>
            <person name="Xiong W."/>
            <person name="Schranz E."/>
        </authorList>
    </citation>
    <scope>NUCLEOTIDE SEQUENCE</scope>
</reference>
<evidence type="ECO:0000256" key="7">
    <source>
        <dbReference type="PROSITE-ProRule" id="PRU00023"/>
    </source>
</evidence>
<evidence type="ECO:0000256" key="1">
    <source>
        <dbReference type="ARBA" id="ARBA00004141"/>
    </source>
</evidence>
<keyword evidence="11" id="KW-1185">Reference proteome</keyword>
<evidence type="ECO:0000256" key="4">
    <source>
        <dbReference type="ARBA" id="ARBA00022989"/>
    </source>
</evidence>
<keyword evidence="4 8" id="KW-1133">Transmembrane helix</keyword>
<feature type="transmembrane region" description="Helical" evidence="8">
    <location>
        <begin position="347"/>
        <end position="366"/>
    </location>
</feature>
<keyword evidence="2 8" id="KW-0812">Transmembrane</keyword>
<dbReference type="AlphaFoldDB" id="A0AA35Z1P7"/>
<comment type="subcellular location">
    <subcellularLocation>
        <location evidence="1">Membrane</location>
        <topology evidence="1">Multi-pass membrane protein</topology>
    </subcellularLocation>
</comment>
<dbReference type="Pfam" id="PF12796">
    <property type="entry name" value="Ank_2"/>
    <property type="match status" value="2"/>
</dbReference>
<dbReference type="EMBL" id="OX465081">
    <property type="protein sequence ID" value="CAI9284243.1"/>
    <property type="molecule type" value="Genomic_DNA"/>
</dbReference>
<evidence type="ECO:0000256" key="6">
    <source>
        <dbReference type="ARBA" id="ARBA00023136"/>
    </source>
</evidence>
<feature type="repeat" description="ANK" evidence="7">
    <location>
        <begin position="118"/>
        <end position="150"/>
    </location>
</feature>